<name>A0A5J5BPL7_9ASTE</name>
<comment type="similarity">
    <text evidence="2">Belongs to the cyclic nucleotide-gated cation channel (TC 1.A.1.5) family.</text>
</comment>
<organism evidence="13 14">
    <name type="scientific">Nyssa sinensis</name>
    <dbReference type="NCBI Taxonomy" id="561372"/>
    <lineage>
        <taxon>Eukaryota</taxon>
        <taxon>Viridiplantae</taxon>
        <taxon>Streptophyta</taxon>
        <taxon>Embryophyta</taxon>
        <taxon>Tracheophyta</taxon>
        <taxon>Spermatophyta</taxon>
        <taxon>Magnoliopsida</taxon>
        <taxon>eudicotyledons</taxon>
        <taxon>Gunneridae</taxon>
        <taxon>Pentapetalae</taxon>
        <taxon>asterids</taxon>
        <taxon>Cornales</taxon>
        <taxon>Nyssaceae</taxon>
        <taxon>Nyssa</taxon>
    </lineage>
</organism>
<dbReference type="PROSITE" id="PS50042">
    <property type="entry name" value="CNMP_BINDING_3"/>
    <property type="match status" value="1"/>
</dbReference>
<reference evidence="13 14" key="1">
    <citation type="submission" date="2019-09" db="EMBL/GenBank/DDBJ databases">
        <title>A chromosome-level genome assembly of the Chinese tupelo Nyssa sinensis.</title>
        <authorList>
            <person name="Yang X."/>
            <person name="Kang M."/>
            <person name="Yang Y."/>
            <person name="Xiong H."/>
            <person name="Wang M."/>
            <person name="Zhang Z."/>
            <person name="Wang Z."/>
            <person name="Wu H."/>
            <person name="Ma T."/>
            <person name="Liu J."/>
            <person name="Xi Z."/>
        </authorList>
    </citation>
    <scope>NUCLEOTIDE SEQUENCE [LARGE SCALE GENOMIC DNA]</scope>
    <source>
        <strain evidence="13">J267</strain>
        <tissue evidence="13">Leaf</tissue>
    </source>
</reference>
<proteinExistence type="inferred from homology"/>
<evidence type="ECO:0000256" key="6">
    <source>
        <dbReference type="ARBA" id="ARBA00023065"/>
    </source>
</evidence>
<dbReference type="CDD" id="cd00038">
    <property type="entry name" value="CAP_ED"/>
    <property type="match status" value="1"/>
</dbReference>
<keyword evidence="9" id="KW-0407">Ion channel</keyword>
<dbReference type="FunFam" id="2.60.120.10:FF:000024">
    <property type="entry name" value="Cyclic nucleotide-gated ion channel 1"/>
    <property type="match status" value="1"/>
</dbReference>
<dbReference type="Pfam" id="PF00520">
    <property type="entry name" value="Ion_trans"/>
    <property type="match status" value="1"/>
</dbReference>
<keyword evidence="8" id="KW-1071">Ligand-gated ion channel</keyword>
<keyword evidence="6" id="KW-0406">Ion transport</keyword>
<evidence type="ECO:0000256" key="3">
    <source>
        <dbReference type="ARBA" id="ARBA00022448"/>
    </source>
</evidence>
<evidence type="ECO:0000256" key="2">
    <source>
        <dbReference type="ARBA" id="ARBA00010486"/>
    </source>
</evidence>
<keyword evidence="5 11" id="KW-1133">Transmembrane helix</keyword>
<evidence type="ECO:0000256" key="8">
    <source>
        <dbReference type="ARBA" id="ARBA00023286"/>
    </source>
</evidence>
<evidence type="ECO:0000313" key="13">
    <source>
        <dbReference type="EMBL" id="KAA8544070.1"/>
    </source>
</evidence>
<dbReference type="PANTHER" id="PTHR45651:SF12">
    <property type="entry name" value="CYCLIC NUCLEOTIDE-GATED ION CHANNEL 15-RELATED"/>
    <property type="match status" value="1"/>
</dbReference>
<dbReference type="GO" id="GO:0012505">
    <property type="term" value="C:endomembrane system"/>
    <property type="evidence" value="ECO:0007669"/>
    <property type="project" value="UniProtKB-SubCell"/>
</dbReference>
<dbReference type="PANTHER" id="PTHR45651">
    <property type="entry name" value="CYCLIC NUCLEOTIDE-GATED ION CHANNEL 15-RELATED-RELATED"/>
    <property type="match status" value="1"/>
</dbReference>
<keyword evidence="4 11" id="KW-0812">Transmembrane</keyword>
<dbReference type="OrthoDB" id="432483at2759"/>
<keyword evidence="14" id="KW-1185">Reference proteome</keyword>
<dbReference type="GO" id="GO:0016020">
    <property type="term" value="C:membrane"/>
    <property type="evidence" value="ECO:0007669"/>
    <property type="project" value="InterPro"/>
</dbReference>
<dbReference type="SUPFAM" id="SSF81324">
    <property type="entry name" value="Voltage-gated potassium channels"/>
    <property type="match status" value="1"/>
</dbReference>
<dbReference type="SUPFAM" id="SSF51206">
    <property type="entry name" value="cAMP-binding domain-like"/>
    <property type="match status" value="1"/>
</dbReference>
<feature type="region of interest" description="Disordered" evidence="10">
    <location>
        <begin position="461"/>
        <end position="485"/>
    </location>
</feature>
<dbReference type="InterPro" id="IPR000595">
    <property type="entry name" value="cNMP-bd_dom"/>
</dbReference>
<dbReference type="EMBL" id="CM018034">
    <property type="protein sequence ID" value="KAA8544070.1"/>
    <property type="molecule type" value="Genomic_DNA"/>
</dbReference>
<dbReference type="InterPro" id="IPR005821">
    <property type="entry name" value="Ion_trans_dom"/>
</dbReference>
<dbReference type="Pfam" id="PF00027">
    <property type="entry name" value="cNMP_binding"/>
    <property type="match status" value="1"/>
</dbReference>
<keyword evidence="3" id="KW-0813">Transport</keyword>
<evidence type="ECO:0000259" key="12">
    <source>
        <dbReference type="PROSITE" id="PS50042"/>
    </source>
</evidence>
<evidence type="ECO:0000256" key="11">
    <source>
        <dbReference type="SAM" id="Phobius"/>
    </source>
</evidence>
<feature type="transmembrane region" description="Helical" evidence="11">
    <location>
        <begin position="34"/>
        <end position="55"/>
    </location>
</feature>
<comment type="subcellular location">
    <subcellularLocation>
        <location evidence="1">Endomembrane system</location>
        <topology evidence="1">Multi-pass membrane protein</topology>
    </subcellularLocation>
</comment>
<dbReference type="InterPro" id="IPR018490">
    <property type="entry name" value="cNMP-bd_dom_sf"/>
</dbReference>
<evidence type="ECO:0000256" key="7">
    <source>
        <dbReference type="ARBA" id="ARBA00023136"/>
    </source>
</evidence>
<evidence type="ECO:0000256" key="5">
    <source>
        <dbReference type="ARBA" id="ARBA00022989"/>
    </source>
</evidence>
<evidence type="ECO:0000313" key="14">
    <source>
        <dbReference type="Proteomes" id="UP000325577"/>
    </source>
</evidence>
<feature type="domain" description="Cyclic nucleotide-binding" evidence="12">
    <location>
        <begin position="258"/>
        <end position="362"/>
    </location>
</feature>
<sequence>MLQYLLRFSLIYPLSSQIVNATGVMTTETAWVGAAYNMMLYLLASHVAGTCFYLLTVERQQECWKSVCQQETLCEYGFFDCRSVDDPGRSDWLNSTNVTNLCVPSNTNTYYQFGIYGIALSNGATSSSFFQKFFYCLWIGIQALSSTGQTLSTSIFTGENIYAILVASLGLVLLALLIANMQRYLASVTARIEEWRLKRTDTEQWMHHRQLPHDLRQSVREYDQFKWVATQGVDEESLLNSLPADLQREIKCHLCLNLVRRMDDQMLDAICERLKPSLCTKDTLLLLEGDPVDEMVFIIRGHLDSYTTNGGRTGFFNSSRLGPGDFCGEELLTWALDQHHSDILPSSTCTVQAISEVEAFALTAEDLNFVASQFRRLHSKELVHKFRFYSHQWRTWAACYIQAAWRRYKRQKKLHELGTKVSHSRSISEEMELFAPKPGSGMDVYASRLLGLRRGKSKHFEFGSTSSNLSPSKEPAEQEFIVDEE</sequence>
<evidence type="ECO:0000256" key="10">
    <source>
        <dbReference type="SAM" id="MobiDB-lite"/>
    </source>
</evidence>
<evidence type="ECO:0000256" key="9">
    <source>
        <dbReference type="ARBA" id="ARBA00023303"/>
    </source>
</evidence>
<dbReference type="InterPro" id="IPR014710">
    <property type="entry name" value="RmlC-like_jellyroll"/>
</dbReference>
<dbReference type="GO" id="GO:0005216">
    <property type="term" value="F:monoatomic ion channel activity"/>
    <property type="evidence" value="ECO:0007669"/>
    <property type="project" value="InterPro"/>
</dbReference>
<gene>
    <name evidence="13" type="ORF">F0562_021753</name>
</gene>
<dbReference type="Proteomes" id="UP000325577">
    <property type="component" value="Linkage Group LG11"/>
</dbReference>
<protein>
    <recommendedName>
        <fullName evidence="12">Cyclic nucleotide-binding domain-containing protein</fullName>
    </recommendedName>
</protein>
<accession>A0A5J5BPL7</accession>
<keyword evidence="7 11" id="KW-0472">Membrane</keyword>
<dbReference type="Gene3D" id="2.60.120.10">
    <property type="entry name" value="Jelly Rolls"/>
    <property type="match status" value="1"/>
</dbReference>
<evidence type="ECO:0000256" key="1">
    <source>
        <dbReference type="ARBA" id="ARBA00004127"/>
    </source>
</evidence>
<feature type="transmembrane region" description="Helical" evidence="11">
    <location>
        <begin position="161"/>
        <end position="179"/>
    </location>
</feature>
<evidence type="ECO:0000256" key="4">
    <source>
        <dbReference type="ARBA" id="ARBA00022692"/>
    </source>
</evidence>
<dbReference type="Gene3D" id="1.10.287.630">
    <property type="entry name" value="Helix hairpin bin"/>
    <property type="match status" value="1"/>
</dbReference>
<dbReference type="SMART" id="SM00100">
    <property type="entry name" value="cNMP"/>
    <property type="match status" value="1"/>
</dbReference>
<dbReference type="FunFam" id="1.10.287.630:FF:000003">
    <property type="entry name" value="Cyclic nucleotide-gated ion channel 1"/>
    <property type="match status" value="1"/>
</dbReference>
<dbReference type="AlphaFoldDB" id="A0A5J5BPL7"/>